<gene>
    <name evidence="3" type="ORF">ACFQ24_14805</name>
</gene>
<dbReference type="RefSeq" id="WP_380912538.1">
    <property type="nucleotide sequence ID" value="NZ_JBHTLS010000130.1"/>
</dbReference>
<dbReference type="GO" id="GO:0016787">
    <property type="term" value="F:hydrolase activity"/>
    <property type="evidence" value="ECO:0007669"/>
    <property type="project" value="UniProtKB-KW"/>
</dbReference>
<sequence length="397" mass="42197">MMRISRLAMVLLIGAAVAMPAQAQHWSRSWMAAPQLSKTPPEKRPDLTDRTVRQVVRISSGGARIRLRLSNEMSVEPLLLGAVHVALAGEGGRIEPGTDRVVTFNGMQGAAIPARAPLISDAIDLPVKPLTRITVSIHLPKGAPDATVHSYSAATGWTAPGNQTHAVSLTDSATLGSRIILSAVEVESRAPATTIVTLGDSITDGVRATPDSNRRWPDLLAERLQKAGRTNVGVANAGISANRLLSEGEGYNVLARFDSDVLAVPGVSHVILLEGVNDLGNAARDRQPMLKPEALIGAYRQMIARAHDRGVKLILATILPYKGAGYWSAEGEATREAVNRWIRTTREADGFVDLAKAIADPADPARMAKAYDAGDALHPNDAGFAVMAAAVDLKLLR</sequence>
<dbReference type="EMBL" id="JBHTLS010000130">
    <property type="protein sequence ID" value="MFD1106134.1"/>
    <property type="molecule type" value="Genomic_DNA"/>
</dbReference>
<evidence type="ECO:0000313" key="3">
    <source>
        <dbReference type="EMBL" id="MFD1106134.1"/>
    </source>
</evidence>
<evidence type="ECO:0000313" key="4">
    <source>
        <dbReference type="Proteomes" id="UP001597203"/>
    </source>
</evidence>
<comment type="caution">
    <text evidence="3">The sequence shown here is derived from an EMBL/GenBank/DDBJ whole genome shotgun (WGS) entry which is preliminary data.</text>
</comment>
<protein>
    <submittedName>
        <fullName evidence="3">SGNH/GDSL hydrolase family protein</fullName>
    </submittedName>
</protein>
<keyword evidence="1" id="KW-0732">Signal</keyword>
<dbReference type="InterPro" id="IPR013830">
    <property type="entry name" value="SGNH_hydro"/>
</dbReference>
<feature type="domain" description="SGNH hydrolase-type esterase" evidence="2">
    <location>
        <begin position="198"/>
        <end position="385"/>
    </location>
</feature>
<accession>A0ABW3P464</accession>
<keyword evidence="3" id="KW-0378">Hydrolase</keyword>
<dbReference type="Proteomes" id="UP001597203">
    <property type="component" value="Unassembled WGS sequence"/>
</dbReference>
<feature type="chain" id="PRO_5045575707" evidence="1">
    <location>
        <begin position="24"/>
        <end position="397"/>
    </location>
</feature>
<name>A0ABW3P464_9SPHN</name>
<dbReference type="PANTHER" id="PTHR43784">
    <property type="entry name" value="GDSL-LIKE LIPASE/ACYLHYDROLASE, PUTATIVE (AFU_ORTHOLOGUE AFUA_2G00820)-RELATED"/>
    <property type="match status" value="1"/>
</dbReference>
<dbReference type="PANTHER" id="PTHR43784:SF2">
    <property type="entry name" value="GDSL-LIKE LIPASE_ACYLHYDROLASE, PUTATIVE (AFU_ORTHOLOGUE AFUA_2G00820)-RELATED"/>
    <property type="match status" value="1"/>
</dbReference>
<evidence type="ECO:0000259" key="2">
    <source>
        <dbReference type="Pfam" id="PF13472"/>
    </source>
</evidence>
<organism evidence="3 4">
    <name type="scientific">Sphingobium olei</name>
    <dbReference type="NCBI Taxonomy" id="420955"/>
    <lineage>
        <taxon>Bacteria</taxon>
        <taxon>Pseudomonadati</taxon>
        <taxon>Pseudomonadota</taxon>
        <taxon>Alphaproteobacteria</taxon>
        <taxon>Sphingomonadales</taxon>
        <taxon>Sphingomonadaceae</taxon>
        <taxon>Sphingobium</taxon>
    </lineage>
</organism>
<dbReference type="CDD" id="cd01830">
    <property type="entry name" value="XynE_like"/>
    <property type="match status" value="1"/>
</dbReference>
<keyword evidence="4" id="KW-1185">Reference proteome</keyword>
<dbReference type="Pfam" id="PF13472">
    <property type="entry name" value="Lipase_GDSL_2"/>
    <property type="match status" value="1"/>
</dbReference>
<evidence type="ECO:0000256" key="1">
    <source>
        <dbReference type="SAM" id="SignalP"/>
    </source>
</evidence>
<dbReference type="InterPro" id="IPR036514">
    <property type="entry name" value="SGNH_hydro_sf"/>
</dbReference>
<dbReference type="Gene3D" id="3.40.50.1110">
    <property type="entry name" value="SGNH hydrolase"/>
    <property type="match status" value="1"/>
</dbReference>
<reference evidence="4" key="1">
    <citation type="journal article" date="2019" name="Int. J. Syst. Evol. Microbiol.">
        <title>The Global Catalogue of Microorganisms (GCM) 10K type strain sequencing project: providing services to taxonomists for standard genome sequencing and annotation.</title>
        <authorList>
            <consortium name="The Broad Institute Genomics Platform"/>
            <consortium name="The Broad Institute Genome Sequencing Center for Infectious Disease"/>
            <person name="Wu L."/>
            <person name="Ma J."/>
        </authorList>
    </citation>
    <scope>NUCLEOTIDE SEQUENCE [LARGE SCALE GENOMIC DNA]</scope>
    <source>
        <strain evidence="4">CCUG 54329</strain>
    </source>
</reference>
<proteinExistence type="predicted"/>
<dbReference type="SUPFAM" id="SSF52266">
    <property type="entry name" value="SGNH hydrolase"/>
    <property type="match status" value="1"/>
</dbReference>
<feature type="signal peptide" evidence="1">
    <location>
        <begin position="1"/>
        <end position="23"/>
    </location>
</feature>
<dbReference type="InterPro" id="IPR053140">
    <property type="entry name" value="GDSL_Rv0518-like"/>
</dbReference>